<accession>A0ABQ0L6U0</accession>
<dbReference type="Proteomes" id="UP000815677">
    <property type="component" value="Unassembled WGS sequence"/>
</dbReference>
<keyword evidence="2" id="KW-1185">Reference proteome</keyword>
<name>A0ABQ0L6U0_MYCCL</name>
<sequence length="158" mass="17828">MNIALPRKHNSTSQLIVAMYSSQTLRRNGFDPFILKNAHWAIPTPTKHALKPLSAAYSPRPPRDKYICPSPEIWHNEKGAKKSNRGSACPCTSACILSTRELTLSGLQLRNSDGKEVPATELQILLAAEYTSLIERLRRFPALRDVSKRYADVDTRRR</sequence>
<dbReference type="EMBL" id="DF842913">
    <property type="protein sequence ID" value="GAT46844.1"/>
    <property type="molecule type" value="Genomic_DNA"/>
</dbReference>
<evidence type="ECO:0000313" key="1">
    <source>
        <dbReference type="EMBL" id="GAT46844.1"/>
    </source>
</evidence>
<organism evidence="1 2">
    <name type="scientific">Mycena chlorophos</name>
    <name type="common">Agaric fungus</name>
    <name type="synonym">Agaricus chlorophos</name>
    <dbReference type="NCBI Taxonomy" id="658473"/>
    <lineage>
        <taxon>Eukaryota</taxon>
        <taxon>Fungi</taxon>
        <taxon>Dikarya</taxon>
        <taxon>Basidiomycota</taxon>
        <taxon>Agaricomycotina</taxon>
        <taxon>Agaricomycetes</taxon>
        <taxon>Agaricomycetidae</taxon>
        <taxon>Agaricales</taxon>
        <taxon>Marasmiineae</taxon>
        <taxon>Mycenaceae</taxon>
        <taxon>Mycena</taxon>
    </lineage>
</organism>
<gene>
    <name evidence="1" type="ORF">MCHLO_04343</name>
</gene>
<evidence type="ECO:0000313" key="2">
    <source>
        <dbReference type="Proteomes" id="UP000815677"/>
    </source>
</evidence>
<proteinExistence type="predicted"/>
<protein>
    <submittedName>
        <fullName evidence="1">Uncharacterized protein</fullName>
    </submittedName>
</protein>
<reference evidence="1" key="1">
    <citation type="submission" date="2014-09" db="EMBL/GenBank/DDBJ databases">
        <title>Genome sequence of the luminous mushroom Mycena chlorophos for searching fungal bioluminescence genes.</title>
        <authorList>
            <person name="Tanaka Y."/>
            <person name="Kasuga D."/>
            <person name="Oba Y."/>
            <person name="Hase S."/>
            <person name="Sato K."/>
            <person name="Oba Y."/>
            <person name="Sakakibara Y."/>
        </authorList>
    </citation>
    <scope>NUCLEOTIDE SEQUENCE</scope>
</reference>